<keyword evidence="2" id="KW-1185">Reference proteome</keyword>
<dbReference type="Proteomes" id="UP001558713">
    <property type="component" value="Unassembled WGS sequence"/>
</dbReference>
<dbReference type="AlphaFoldDB" id="A0ABD0ZVD0"/>
<evidence type="ECO:0000313" key="1">
    <source>
        <dbReference type="EMBL" id="KAL1198544.1"/>
    </source>
</evidence>
<comment type="caution">
    <text evidence="1">The sequence shown here is derived from an EMBL/GenBank/DDBJ whole genome shotgun (WGS) entry which is preliminary data.</text>
</comment>
<name>A0ABD0ZVD0_CARAN</name>
<gene>
    <name evidence="1" type="ORF">V5N11_021622</name>
</gene>
<organism evidence="1 2">
    <name type="scientific">Cardamine amara subsp. amara</name>
    <dbReference type="NCBI Taxonomy" id="228776"/>
    <lineage>
        <taxon>Eukaryota</taxon>
        <taxon>Viridiplantae</taxon>
        <taxon>Streptophyta</taxon>
        <taxon>Embryophyta</taxon>
        <taxon>Tracheophyta</taxon>
        <taxon>Spermatophyta</taxon>
        <taxon>Magnoliopsida</taxon>
        <taxon>eudicotyledons</taxon>
        <taxon>Gunneridae</taxon>
        <taxon>Pentapetalae</taxon>
        <taxon>rosids</taxon>
        <taxon>malvids</taxon>
        <taxon>Brassicales</taxon>
        <taxon>Brassicaceae</taxon>
        <taxon>Cardamineae</taxon>
        <taxon>Cardamine</taxon>
    </lineage>
</organism>
<reference evidence="1 2" key="1">
    <citation type="submission" date="2024-04" db="EMBL/GenBank/DDBJ databases">
        <title>Genome assembly C_amara_ONT_v2.</title>
        <authorList>
            <person name="Yant L."/>
            <person name="Moore C."/>
            <person name="Slenker M."/>
        </authorList>
    </citation>
    <scope>NUCLEOTIDE SEQUENCE [LARGE SCALE GENOMIC DNA]</scope>
    <source>
        <tissue evidence="1">Leaf</tissue>
    </source>
</reference>
<sequence length="156" mass="18086">MGNLVMKAKEAYQDLCLKQETNLKNPSPQLMGEENIALRRWDRLQTGDKNNKMFHRAATTREAKNSIREIECSDGRILSQENDIKTEAERYFSDFLQLIPHDFEGISVEELQTLFHFRCSKEDRRKLIAMVSGEEIKRILFSMPKDQSPGPDGYTS</sequence>
<evidence type="ECO:0000313" key="2">
    <source>
        <dbReference type="Proteomes" id="UP001558713"/>
    </source>
</evidence>
<dbReference type="EMBL" id="JBANAX010000663">
    <property type="protein sequence ID" value="KAL1198544.1"/>
    <property type="molecule type" value="Genomic_DNA"/>
</dbReference>
<accession>A0ABD0ZVD0</accession>
<evidence type="ECO:0008006" key="3">
    <source>
        <dbReference type="Google" id="ProtNLM"/>
    </source>
</evidence>
<protein>
    <recommendedName>
        <fullName evidence="3">RNA polymerase</fullName>
    </recommendedName>
</protein>
<proteinExistence type="predicted"/>